<protein>
    <submittedName>
        <fullName evidence="3">Endo alpha-1,4 polygalactosaminidase</fullName>
    </submittedName>
</protein>
<gene>
    <name evidence="3" type="ORF">ACFFGV_13810</name>
</gene>
<evidence type="ECO:0000313" key="4">
    <source>
        <dbReference type="Proteomes" id="UP001589836"/>
    </source>
</evidence>
<dbReference type="Pfam" id="PF03537">
    <property type="entry name" value="Glyco_hydro_114"/>
    <property type="match status" value="1"/>
</dbReference>
<keyword evidence="1" id="KW-0732">Signal</keyword>
<organism evidence="3 4">
    <name type="scientific">Pontibacillus salicampi</name>
    <dbReference type="NCBI Taxonomy" id="1449801"/>
    <lineage>
        <taxon>Bacteria</taxon>
        <taxon>Bacillati</taxon>
        <taxon>Bacillota</taxon>
        <taxon>Bacilli</taxon>
        <taxon>Bacillales</taxon>
        <taxon>Bacillaceae</taxon>
        <taxon>Pontibacillus</taxon>
    </lineage>
</organism>
<accession>A0ABV6LQF7</accession>
<evidence type="ECO:0000313" key="3">
    <source>
        <dbReference type="EMBL" id="MFC0524648.1"/>
    </source>
</evidence>
<dbReference type="InterPro" id="IPR017853">
    <property type="entry name" value="GH"/>
</dbReference>
<dbReference type="InterPro" id="IPR013785">
    <property type="entry name" value="Aldolase_TIM"/>
</dbReference>
<name>A0ABV6LQF7_9BACI</name>
<dbReference type="InterPro" id="IPR004352">
    <property type="entry name" value="GH114_TIM-barrel"/>
</dbReference>
<feature type="signal peptide" evidence="1">
    <location>
        <begin position="1"/>
        <end position="28"/>
    </location>
</feature>
<feature type="chain" id="PRO_5045769482" evidence="1">
    <location>
        <begin position="29"/>
        <end position="280"/>
    </location>
</feature>
<comment type="caution">
    <text evidence="3">The sequence shown here is derived from an EMBL/GenBank/DDBJ whole genome shotgun (WGS) entry which is preliminary data.</text>
</comment>
<reference evidence="3 4" key="1">
    <citation type="submission" date="2024-09" db="EMBL/GenBank/DDBJ databases">
        <authorList>
            <person name="Sun Q."/>
            <person name="Mori K."/>
        </authorList>
    </citation>
    <scope>NUCLEOTIDE SEQUENCE [LARGE SCALE GENOMIC DNA]</scope>
    <source>
        <strain evidence="3 4">NCAIM B.02529</strain>
    </source>
</reference>
<dbReference type="Gene3D" id="3.20.20.70">
    <property type="entry name" value="Aldolase class I"/>
    <property type="match status" value="1"/>
</dbReference>
<sequence>MKWIYIKSGFLCVLLISFLPIPSSVSLADSNPLSTVANYKIYYDSPTTQILLEMKEYDLVIIEPTLYSGEQIDSIQQSGTKVYGYINTMEADVWNTEITKKLQPDDYFYRANKRVYYEKWDSYLMDLTSSHYRSILLQHIKSHIVQKGLDGVFLDTVGNIDTEHSSTPDIWKDQVDGMLSLLKQIKEQHPNLSLIQNFGLETFQKHTHFYMDAIMWEDFHYSVVSKDQWSNNQIASLQSLQQNNHYVVLTVSFSEKKKSSNYAARHKFIHFHTSNGFNKW</sequence>
<dbReference type="EMBL" id="JBHLTP010000011">
    <property type="protein sequence ID" value="MFC0524648.1"/>
    <property type="molecule type" value="Genomic_DNA"/>
</dbReference>
<proteinExistence type="predicted"/>
<dbReference type="SUPFAM" id="SSF51445">
    <property type="entry name" value="(Trans)glycosidases"/>
    <property type="match status" value="1"/>
</dbReference>
<keyword evidence="4" id="KW-1185">Reference proteome</keyword>
<dbReference type="PANTHER" id="PTHR35882:SF2">
    <property type="entry name" value="PELA"/>
    <property type="match status" value="1"/>
</dbReference>
<evidence type="ECO:0000259" key="2">
    <source>
        <dbReference type="Pfam" id="PF03537"/>
    </source>
</evidence>
<dbReference type="RefSeq" id="WP_377348825.1">
    <property type="nucleotide sequence ID" value="NZ_JBHLTP010000011.1"/>
</dbReference>
<feature type="domain" description="Glycoside-hydrolase family GH114 TIM-barrel" evidence="2">
    <location>
        <begin position="56"/>
        <end position="278"/>
    </location>
</feature>
<dbReference type="Proteomes" id="UP001589836">
    <property type="component" value="Unassembled WGS sequence"/>
</dbReference>
<evidence type="ECO:0000256" key="1">
    <source>
        <dbReference type="SAM" id="SignalP"/>
    </source>
</evidence>
<dbReference type="PANTHER" id="PTHR35882">
    <property type="entry name" value="PELA"/>
    <property type="match status" value="1"/>
</dbReference>